<organism evidence="2 3">
    <name type="scientific">Trachymyrmex cornetzi</name>
    <dbReference type="NCBI Taxonomy" id="471704"/>
    <lineage>
        <taxon>Eukaryota</taxon>
        <taxon>Metazoa</taxon>
        <taxon>Ecdysozoa</taxon>
        <taxon>Arthropoda</taxon>
        <taxon>Hexapoda</taxon>
        <taxon>Insecta</taxon>
        <taxon>Pterygota</taxon>
        <taxon>Neoptera</taxon>
        <taxon>Endopterygota</taxon>
        <taxon>Hymenoptera</taxon>
        <taxon>Apocrita</taxon>
        <taxon>Aculeata</taxon>
        <taxon>Formicoidea</taxon>
        <taxon>Formicidae</taxon>
        <taxon>Myrmicinae</taxon>
        <taxon>Trachymyrmex</taxon>
    </lineage>
</organism>
<dbReference type="AlphaFoldDB" id="A0A195DAR3"/>
<gene>
    <name evidence="2" type="ORF">ALC57_17939</name>
</gene>
<feature type="compositionally biased region" description="Basic and acidic residues" evidence="1">
    <location>
        <begin position="46"/>
        <end position="79"/>
    </location>
</feature>
<feature type="compositionally biased region" description="Basic and acidic residues" evidence="1">
    <location>
        <begin position="1"/>
        <end position="19"/>
    </location>
</feature>
<evidence type="ECO:0000313" key="2">
    <source>
        <dbReference type="EMBL" id="KYN09942.1"/>
    </source>
</evidence>
<protein>
    <submittedName>
        <fullName evidence="2">Uncharacterized protein</fullName>
    </submittedName>
</protein>
<proteinExistence type="predicted"/>
<reference evidence="2 3" key="1">
    <citation type="submission" date="2015-09" db="EMBL/GenBank/DDBJ databases">
        <title>Trachymyrmex cornetzi WGS genome.</title>
        <authorList>
            <person name="Nygaard S."/>
            <person name="Hu H."/>
            <person name="Boomsma J."/>
            <person name="Zhang G."/>
        </authorList>
    </citation>
    <scope>NUCLEOTIDE SEQUENCE [LARGE SCALE GENOMIC DNA]</scope>
    <source>
        <strain evidence="2">Tcor2-1</strain>
        <tissue evidence="2">Whole body</tissue>
    </source>
</reference>
<name>A0A195DAR3_9HYME</name>
<evidence type="ECO:0000313" key="3">
    <source>
        <dbReference type="Proteomes" id="UP000078492"/>
    </source>
</evidence>
<evidence type="ECO:0000256" key="1">
    <source>
        <dbReference type="SAM" id="MobiDB-lite"/>
    </source>
</evidence>
<sequence length="122" mass="13364">MLKESRSEKQGAKKQEQKVNYDATTTTTTTTTATEEPQVEAAMPQNRKEIASKDRKLEQGREREREREGGGERMVREETTKEVALQALPGDILACSPHDFAYEAGHLASDAGFAGNPVNIGG</sequence>
<keyword evidence="3" id="KW-1185">Reference proteome</keyword>
<dbReference type="EMBL" id="KQ981063">
    <property type="protein sequence ID" value="KYN09942.1"/>
    <property type="molecule type" value="Genomic_DNA"/>
</dbReference>
<feature type="compositionally biased region" description="Low complexity" evidence="1">
    <location>
        <begin position="23"/>
        <end position="34"/>
    </location>
</feature>
<dbReference type="Proteomes" id="UP000078492">
    <property type="component" value="Unassembled WGS sequence"/>
</dbReference>
<accession>A0A195DAR3</accession>
<feature type="region of interest" description="Disordered" evidence="1">
    <location>
        <begin position="1"/>
        <end position="79"/>
    </location>
</feature>